<feature type="transmembrane region" description="Helical" evidence="1">
    <location>
        <begin position="287"/>
        <end position="308"/>
    </location>
</feature>
<evidence type="ECO:0000313" key="3">
    <source>
        <dbReference type="EMBL" id="KAF2133870.1"/>
    </source>
</evidence>
<feature type="domain" description="CorA-like transporter" evidence="2">
    <location>
        <begin position="40"/>
        <end position="105"/>
    </location>
</feature>
<proteinExistence type="predicted"/>
<sequence length="324" mass="36279">MFDFLFSSVAMHPQFLNLVFGLGRQTSSGNDTFTSSYRSQTTHGFDICYNIRFFEPHGRALSDPWSCRQTAIHHKFRAEDGQSIWTVIHPPLLFSQRLEHAQSNQAVHPIALHICYIKASTHNLKAYLECKACELTSLDGKLSVSKPFSDFDTDFSTTQHLHSLKKKLNLALVITQGVSHVLSTLSTHVTDNTSLMRLTPDMDRDIHIEIAQLANDMKSHEATIQNLLTLVTNIDTLNTNILAFKNQDLLLRTTHSLAQLAHASATDTKLTTAIADKTQQDSRVMRIATLIAMIYLPANLVLVSYLSIRPFYFLSVASFCVATG</sequence>
<accession>A0A6A6AQ02</accession>
<evidence type="ECO:0000313" key="4">
    <source>
        <dbReference type="Proteomes" id="UP000799771"/>
    </source>
</evidence>
<dbReference type="Pfam" id="PF26616">
    <property type="entry name" value="CorA-like"/>
    <property type="match status" value="1"/>
</dbReference>
<dbReference type="OrthoDB" id="5396681at2759"/>
<keyword evidence="1" id="KW-0812">Transmembrane</keyword>
<dbReference type="AlphaFoldDB" id="A0A6A6AQ02"/>
<evidence type="ECO:0000256" key="1">
    <source>
        <dbReference type="SAM" id="Phobius"/>
    </source>
</evidence>
<organism evidence="3 4">
    <name type="scientific">Dothidotthia symphoricarpi CBS 119687</name>
    <dbReference type="NCBI Taxonomy" id="1392245"/>
    <lineage>
        <taxon>Eukaryota</taxon>
        <taxon>Fungi</taxon>
        <taxon>Dikarya</taxon>
        <taxon>Ascomycota</taxon>
        <taxon>Pezizomycotina</taxon>
        <taxon>Dothideomycetes</taxon>
        <taxon>Pleosporomycetidae</taxon>
        <taxon>Pleosporales</taxon>
        <taxon>Dothidotthiaceae</taxon>
        <taxon>Dothidotthia</taxon>
    </lineage>
</organism>
<reference evidence="3" key="1">
    <citation type="journal article" date="2020" name="Stud. Mycol.">
        <title>101 Dothideomycetes genomes: a test case for predicting lifestyles and emergence of pathogens.</title>
        <authorList>
            <person name="Haridas S."/>
            <person name="Albert R."/>
            <person name="Binder M."/>
            <person name="Bloem J."/>
            <person name="Labutti K."/>
            <person name="Salamov A."/>
            <person name="Andreopoulos B."/>
            <person name="Baker S."/>
            <person name="Barry K."/>
            <person name="Bills G."/>
            <person name="Bluhm B."/>
            <person name="Cannon C."/>
            <person name="Castanera R."/>
            <person name="Culley D."/>
            <person name="Daum C."/>
            <person name="Ezra D."/>
            <person name="Gonzalez J."/>
            <person name="Henrissat B."/>
            <person name="Kuo A."/>
            <person name="Liang C."/>
            <person name="Lipzen A."/>
            <person name="Lutzoni F."/>
            <person name="Magnuson J."/>
            <person name="Mondo S."/>
            <person name="Nolan M."/>
            <person name="Ohm R."/>
            <person name="Pangilinan J."/>
            <person name="Park H.-J."/>
            <person name="Ramirez L."/>
            <person name="Alfaro M."/>
            <person name="Sun H."/>
            <person name="Tritt A."/>
            <person name="Yoshinaga Y."/>
            <person name="Zwiers L.-H."/>
            <person name="Turgeon B."/>
            <person name="Goodwin S."/>
            <person name="Spatafora J."/>
            <person name="Crous P."/>
            <person name="Grigoriev I."/>
        </authorList>
    </citation>
    <scope>NUCLEOTIDE SEQUENCE</scope>
    <source>
        <strain evidence="3">CBS 119687</strain>
    </source>
</reference>
<name>A0A6A6AQ02_9PLEO</name>
<dbReference type="RefSeq" id="XP_033528257.1">
    <property type="nucleotide sequence ID" value="XM_033670006.1"/>
</dbReference>
<evidence type="ECO:0000259" key="2">
    <source>
        <dbReference type="Pfam" id="PF26616"/>
    </source>
</evidence>
<keyword evidence="1" id="KW-1133">Transmembrane helix</keyword>
<gene>
    <name evidence="3" type="ORF">P153DRAFT_381042</name>
</gene>
<dbReference type="Proteomes" id="UP000799771">
    <property type="component" value="Unassembled WGS sequence"/>
</dbReference>
<dbReference type="GeneID" id="54410438"/>
<dbReference type="InterPro" id="IPR058257">
    <property type="entry name" value="CorA-like_dom"/>
</dbReference>
<protein>
    <recommendedName>
        <fullName evidence="2">CorA-like transporter domain-containing protein</fullName>
    </recommendedName>
</protein>
<keyword evidence="1" id="KW-0472">Membrane</keyword>
<dbReference type="EMBL" id="ML977498">
    <property type="protein sequence ID" value="KAF2133870.1"/>
    <property type="molecule type" value="Genomic_DNA"/>
</dbReference>
<keyword evidence="4" id="KW-1185">Reference proteome</keyword>